<organism evidence="1">
    <name type="scientific">Timema poppense</name>
    <name type="common">Walking stick</name>
    <dbReference type="NCBI Taxonomy" id="170557"/>
    <lineage>
        <taxon>Eukaryota</taxon>
        <taxon>Metazoa</taxon>
        <taxon>Ecdysozoa</taxon>
        <taxon>Arthropoda</taxon>
        <taxon>Hexapoda</taxon>
        <taxon>Insecta</taxon>
        <taxon>Pterygota</taxon>
        <taxon>Neoptera</taxon>
        <taxon>Polyneoptera</taxon>
        <taxon>Phasmatodea</taxon>
        <taxon>Timematodea</taxon>
        <taxon>Timematoidea</taxon>
        <taxon>Timematidae</taxon>
        <taxon>Timema</taxon>
    </lineage>
</organism>
<proteinExistence type="predicted"/>
<evidence type="ECO:0000313" key="1">
    <source>
        <dbReference type="EMBL" id="CAD7398368.1"/>
    </source>
</evidence>
<accession>A0A7R9CKR6</accession>
<gene>
    <name evidence="1" type="ORF">TPSB3V08_LOCUS1659</name>
</gene>
<reference evidence="1" key="1">
    <citation type="submission" date="2020-11" db="EMBL/GenBank/DDBJ databases">
        <authorList>
            <person name="Tran Van P."/>
        </authorList>
    </citation>
    <scope>NUCLEOTIDE SEQUENCE</scope>
</reference>
<dbReference type="InterPro" id="IPR016187">
    <property type="entry name" value="CTDL_fold"/>
</dbReference>
<name>A0A7R9CKR6_TIMPO</name>
<dbReference type="AlphaFoldDB" id="A0A7R9CKR6"/>
<dbReference type="EMBL" id="OD000600">
    <property type="protein sequence ID" value="CAD7398368.1"/>
    <property type="molecule type" value="Genomic_DNA"/>
</dbReference>
<sequence length="96" mass="10665">MGLPQKVMVLAGVSGKVSPSGGFISLRIHLGIWVFQNNSVWRAAKSCWIAESCLELLSDVSPGFEDHNSYWVGASDKMYEGDFRWTDGLIFTYSSE</sequence>
<dbReference type="SUPFAM" id="SSF56436">
    <property type="entry name" value="C-type lectin-like"/>
    <property type="match status" value="1"/>
</dbReference>
<protein>
    <submittedName>
        <fullName evidence="1">Uncharacterized protein</fullName>
    </submittedName>
</protein>